<dbReference type="EC" id="1.1.3.45" evidence="7"/>
<comment type="similarity">
    <text evidence="2">Belongs to the oxygen-dependent FAD-linked oxidoreductase family.</text>
</comment>
<dbReference type="STRING" id="40578.Xbed_02491"/>
<feature type="domain" description="FAD-binding PCMH-type" evidence="6">
    <location>
        <begin position="27"/>
        <end position="228"/>
    </location>
</feature>
<dbReference type="InterPro" id="IPR016166">
    <property type="entry name" value="FAD-bd_PCMH"/>
</dbReference>
<evidence type="ECO:0000256" key="5">
    <source>
        <dbReference type="ARBA" id="ARBA00023002"/>
    </source>
</evidence>
<evidence type="ECO:0000259" key="6">
    <source>
        <dbReference type="PROSITE" id="PS51387"/>
    </source>
</evidence>
<dbReference type="EMBL" id="MUBK01000020">
    <property type="protein sequence ID" value="OTA19273.1"/>
    <property type="molecule type" value="Genomic_DNA"/>
</dbReference>
<accession>A0A1Y2SL82</accession>
<dbReference type="Pfam" id="PF08031">
    <property type="entry name" value="BBE"/>
    <property type="match status" value="1"/>
</dbReference>
<evidence type="ECO:0000256" key="3">
    <source>
        <dbReference type="ARBA" id="ARBA00022630"/>
    </source>
</evidence>
<dbReference type="RefSeq" id="WP_167371904.1">
    <property type="nucleotide sequence ID" value="NZ_CAWNHF010000113.1"/>
</dbReference>
<sequence>MAITYISNSDARYNTLKKGFNLRWPDKNNDVSGVFICNHEHEVIIAARKAADEGKRITVRSGGHCYEGFVSNNNFNKNKTLQKTVIIDVGLMTGIEYEKDQTITSEYDKDQMKYRFKIAAGNQNWESYVRLYKISGKTLPGGSCYSVGLGGHITGGGYGLLSRKQGLTVDWLSGIDIIVPDYNNFFKTIHVSRYSQDTHHRKLFKACCGAGGGNFGIILNYYFEDLPDAPSSAGFIKLTYPWENIPNPSALKKFLDAYFAWFKENDQYWDDKDESKCNGGLFALLKMHHKNKGNIELTIQYTGKNGDYKKGVNDAPLLDFINTMNQASNNRICTYKSMELSSIHGLSTPQVDRVLLDDFCEADSQQIDPPVTTMDWLHLTQSINGSGDNQYGKYKSVYQKGDISDDTVSHIYQCLTEPLHHIVSPNALIQINSYGGFINQADKNNETSVYQRDSLLKWQFQIYWKDPKDADACIQWIRLLYSGCFRHYGNKPYEEYNHIQTPFQGCYINYPDIDMKYTDDSHNTIDPRWMELYYGKELSKELIEVKKRFDRNNIFRHEMSIPVE</sequence>
<evidence type="ECO:0000256" key="4">
    <source>
        <dbReference type="ARBA" id="ARBA00022827"/>
    </source>
</evidence>
<dbReference type="GO" id="GO:0016491">
    <property type="term" value="F:oxidoreductase activity"/>
    <property type="evidence" value="ECO:0007669"/>
    <property type="project" value="UniProtKB-KW"/>
</dbReference>
<dbReference type="AlphaFoldDB" id="A0A1Y2SL82"/>
<dbReference type="PANTHER" id="PTHR42973">
    <property type="entry name" value="BINDING OXIDOREDUCTASE, PUTATIVE (AFU_ORTHOLOGUE AFUA_1G17690)-RELATED"/>
    <property type="match status" value="1"/>
</dbReference>
<dbReference type="InterPro" id="IPR050416">
    <property type="entry name" value="FAD-linked_Oxidoreductase"/>
</dbReference>
<dbReference type="PROSITE" id="PS51387">
    <property type="entry name" value="FAD_PCMH"/>
    <property type="match status" value="1"/>
</dbReference>
<dbReference type="InterPro" id="IPR036318">
    <property type="entry name" value="FAD-bd_PCMH-like_sf"/>
</dbReference>
<gene>
    <name evidence="7" type="primary">aknOx</name>
    <name evidence="7" type="ORF">Xbed_02491</name>
</gene>
<dbReference type="Proteomes" id="UP000194204">
    <property type="component" value="Unassembled WGS sequence"/>
</dbReference>
<keyword evidence="5 7" id="KW-0560">Oxidoreductase</keyword>
<keyword evidence="4" id="KW-0274">FAD</keyword>
<organism evidence="7 8">
    <name type="scientific">Xenorhabdus beddingii</name>
    <dbReference type="NCBI Taxonomy" id="40578"/>
    <lineage>
        <taxon>Bacteria</taxon>
        <taxon>Pseudomonadati</taxon>
        <taxon>Pseudomonadota</taxon>
        <taxon>Gammaproteobacteria</taxon>
        <taxon>Enterobacterales</taxon>
        <taxon>Morganellaceae</taxon>
        <taxon>Xenorhabdus</taxon>
    </lineage>
</organism>
<dbReference type="Gene3D" id="3.30.465.10">
    <property type="match status" value="1"/>
</dbReference>
<comment type="cofactor">
    <cofactor evidence="1">
        <name>FAD</name>
        <dbReference type="ChEBI" id="CHEBI:57692"/>
    </cofactor>
</comment>
<keyword evidence="8" id="KW-1185">Reference proteome</keyword>
<dbReference type="PANTHER" id="PTHR42973:SF39">
    <property type="entry name" value="FAD-BINDING PCMH-TYPE DOMAIN-CONTAINING PROTEIN"/>
    <property type="match status" value="1"/>
</dbReference>
<evidence type="ECO:0000256" key="1">
    <source>
        <dbReference type="ARBA" id="ARBA00001974"/>
    </source>
</evidence>
<proteinExistence type="inferred from homology"/>
<keyword evidence="3" id="KW-0285">Flavoprotein</keyword>
<dbReference type="SUPFAM" id="SSF56176">
    <property type="entry name" value="FAD-binding/transporter-associated domain-like"/>
    <property type="match status" value="1"/>
</dbReference>
<dbReference type="InterPro" id="IPR006094">
    <property type="entry name" value="Oxid_FAD_bind_N"/>
</dbReference>
<evidence type="ECO:0000313" key="8">
    <source>
        <dbReference type="Proteomes" id="UP000194204"/>
    </source>
</evidence>
<evidence type="ECO:0000313" key="7">
    <source>
        <dbReference type="EMBL" id="OTA19273.1"/>
    </source>
</evidence>
<reference evidence="7 8" key="1">
    <citation type="submission" date="2017-01" db="EMBL/GenBank/DDBJ databases">
        <title>Deconstructing symbiosis and pathogenesis requirements using a combined genomic-metabolomic approach.</title>
        <authorList>
            <person name="Tobias N.J."/>
            <person name="Wolff H."/>
            <person name="Djahanschiri B."/>
            <person name="Ebersberger I."/>
            <person name="Bode H.B."/>
        </authorList>
    </citation>
    <scope>NUCLEOTIDE SEQUENCE [LARGE SCALE GENOMIC DNA]</scope>
    <source>
        <strain evidence="7 8">DSM 4764</strain>
    </source>
</reference>
<dbReference type="InterPro" id="IPR016169">
    <property type="entry name" value="FAD-bd_PCMH_sub2"/>
</dbReference>
<dbReference type="InterPro" id="IPR012951">
    <property type="entry name" value="BBE"/>
</dbReference>
<dbReference type="Gene3D" id="3.40.462.20">
    <property type="match status" value="1"/>
</dbReference>
<comment type="caution">
    <text evidence="7">The sequence shown here is derived from an EMBL/GenBank/DDBJ whole genome shotgun (WGS) entry which is preliminary data.</text>
</comment>
<protein>
    <submittedName>
        <fullName evidence="7">Aclacinomycin-N/aclacinomycin-A oxidase</fullName>
        <ecNumber evidence="7">1.1.3.45</ecNumber>
    </submittedName>
</protein>
<dbReference type="GO" id="GO:0071949">
    <property type="term" value="F:FAD binding"/>
    <property type="evidence" value="ECO:0007669"/>
    <property type="project" value="InterPro"/>
</dbReference>
<dbReference type="Pfam" id="PF01565">
    <property type="entry name" value="FAD_binding_4"/>
    <property type="match status" value="1"/>
</dbReference>
<evidence type="ECO:0000256" key="2">
    <source>
        <dbReference type="ARBA" id="ARBA00005466"/>
    </source>
</evidence>
<name>A0A1Y2SL82_9GAMM</name>